<dbReference type="Gene3D" id="1.50.10.20">
    <property type="match status" value="1"/>
</dbReference>
<organism evidence="5 6">
    <name type="scientific">Pelobates cultripes</name>
    <name type="common">Western spadefoot toad</name>
    <dbReference type="NCBI Taxonomy" id="61616"/>
    <lineage>
        <taxon>Eukaryota</taxon>
        <taxon>Metazoa</taxon>
        <taxon>Chordata</taxon>
        <taxon>Craniata</taxon>
        <taxon>Vertebrata</taxon>
        <taxon>Euteleostomi</taxon>
        <taxon>Amphibia</taxon>
        <taxon>Batrachia</taxon>
        <taxon>Anura</taxon>
        <taxon>Pelobatoidea</taxon>
        <taxon>Pelobatidae</taxon>
        <taxon>Pelobates</taxon>
    </lineage>
</organism>
<dbReference type="PANTHER" id="PTHR11412">
    <property type="entry name" value="MACROGLOBULIN / COMPLEMENT"/>
    <property type="match status" value="1"/>
</dbReference>
<reference evidence="5" key="1">
    <citation type="submission" date="2022-03" db="EMBL/GenBank/DDBJ databases">
        <authorList>
            <person name="Alioto T."/>
            <person name="Alioto T."/>
            <person name="Gomez Garrido J."/>
        </authorList>
    </citation>
    <scope>NUCLEOTIDE SEQUENCE</scope>
</reference>
<evidence type="ECO:0000259" key="4">
    <source>
        <dbReference type="SMART" id="SM01360"/>
    </source>
</evidence>
<sequence length="677" mass="75229">MDASATISRSSPNTVETVRKNFAGAFGFLIVPTDSEGHATQTQLVPDSITRWEGSSFCLSDVEGFGFTKYPANLTTFLPFFGEITLPFSIIRGEIVVMRAAVSNYFENRCIKVHVELQQSDDYEATPVDDNQEDRTLQSGQKSYYFWNIDAKSLGKVEFTFSAETTFIGESCDGESDPTIQPHKDTVIQNLLIKPEGIPQESTTTYLVCVEDSTSNLQFSISVPENAVVDSIKASATFVGDFLSLTWKNIENLLRMPSGCCEQKLARMAPIPYLLNYMNTTHQLTDELLQKGTEYLIQGRNQMFRCRNYDGSYGVFWGSVYNGNSWLTASAYKTFAKSSGYISIDKTQQEQTMIWLSNTQDLESGCFIPQGNLFTVGAVENPSVLFTAHMSITLLETNDSLIGIVMQGGALRCLRSAINENSNGLYTQSFILRAMTLAQDWENRDILLEQIKGKAISEDGTLHWELDDISIVRSFYYCRYYPSELEIAANILLSILDGPVFTDDDLIYSTKIALWLSRQFNSRGGFCSSQDTVAVLQALSLFATKIFQPNSHHDITVNDGSEDIIAVTLNQDNRLLVQTYPLPHIPGNYSAQVTGLGCCLIQATTEYNIIVPETGSAFDVSAVTTSPQCTNGAADIIAVNITMSYNGPYNDSGMVIIDFRCFSGYTDDYTSLYEVIY</sequence>
<dbReference type="SMART" id="SM01419">
    <property type="entry name" value="Thiol-ester_cl"/>
    <property type="match status" value="1"/>
</dbReference>
<dbReference type="InterPro" id="IPR008930">
    <property type="entry name" value="Terpenoid_cyclase/PrenylTrfase"/>
</dbReference>
<keyword evidence="2" id="KW-0646">Protease inhibitor</keyword>
<gene>
    <name evidence="5" type="ORF">PECUL_23A034065</name>
</gene>
<dbReference type="SUPFAM" id="SSF49410">
    <property type="entry name" value="Alpha-macroglobulin receptor domain"/>
    <property type="match status" value="1"/>
</dbReference>
<dbReference type="PANTHER" id="PTHR11412:SF173">
    <property type="entry name" value="OVOSTATIN"/>
    <property type="match status" value="1"/>
</dbReference>
<dbReference type="Gene3D" id="2.20.130.20">
    <property type="match status" value="1"/>
</dbReference>
<evidence type="ECO:0000256" key="1">
    <source>
        <dbReference type="ARBA" id="ARBA00010952"/>
    </source>
</evidence>
<dbReference type="InterPro" id="IPR013783">
    <property type="entry name" value="Ig-like_fold"/>
</dbReference>
<dbReference type="InterPro" id="IPR036595">
    <property type="entry name" value="A-macroglobulin_rcpt-bd_sf"/>
</dbReference>
<feature type="domain" description="Alpha-2-macroglobulin" evidence="4">
    <location>
        <begin position="25"/>
        <end position="117"/>
    </location>
</feature>
<proteinExistence type="inferred from homology"/>
<dbReference type="Pfam" id="PF07678">
    <property type="entry name" value="TED_complement"/>
    <property type="match status" value="1"/>
</dbReference>
<dbReference type="AlphaFoldDB" id="A0AAD1TBS3"/>
<dbReference type="Gene3D" id="2.60.40.10">
    <property type="entry name" value="Immunoglobulins"/>
    <property type="match status" value="1"/>
</dbReference>
<dbReference type="InterPro" id="IPR050473">
    <property type="entry name" value="A2M/Complement_sys"/>
</dbReference>
<evidence type="ECO:0000256" key="3">
    <source>
        <dbReference type="ARBA" id="ARBA00022900"/>
    </source>
</evidence>
<dbReference type="SMART" id="SM01360">
    <property type="entry name" value="A2M"/>
    <property type="match status" value="1"/>
</dbReference>
<dbReference type="Pfam" id="PF00207">
    <property type="entry name" value="A2M"/>
    <property type="match status" value="1"/>
</dbReference>
<name>A0AAD1TBS3_PELCU</name>
<evidence type="ECO:0000313" key="5">
    <source>
        <dbReference type="EMBL" id="CAH2323285.1"/>
    </source>
</evidence>
<dbReference type="InterPro" id="IPR011626">
    <property type="entry name" value="Alpha-macroglobulin_TED"/>
</dbReference>
<dbReference type="InterPro" id="IPR001599">
    <property type="entry name" value="Macroglobln_a2"/>
</dbReference>
<dbReference type="InterPro" id="IPR014756">
    <property type="entry name" value="Ig_E-set"/>
</dbReference>
<protein>
    <submittedName>
        <fullName evidence="5">Ovostatin-like, partial</fullName>
    </submittedName>
</protein>
<dbReference type="Gene3D" id="2.60.120.1540">
    <property type="match status" value="1"/>
</dbReference>
<comment type="similarity">
    <text evidence="1">Belongs to the protease inhibitor I39 (alpha-2-macroglobulin) family.</text>
</comment>
<dbReference type="SUPFAM" id="SSF81296">
    <property type="entry name" value="E set domains"/>
    <property type="match status" value="1"/>
</dbReference>
<dbReference type="SUPFAM" id="SSF48239">
    <property type="entry name" value="Terpenoid cyclases/Protein prenyltransferases"/>
    <property type="match status" value="1"/>
</dbReference>
<keyword evidence="6" id="KW-1185">Reference proteome</keyword>
<dbReference type="Proteomes" id="UP001295444">
    <property type="component" value="Chromosome 11"/>
</dbReference>
<evidence type="ECO:0000313" key="6">
    <source>
        <dbReference type="Proteomes" id="UP001295444"/>
    </source>
</evidence>
<dbReference type="InterPro" id="IPR047565">
    <property type="entry name" value="Alpha-macroglob_thiol-ester_cl"/>
</dbReference>
<dbReference type="GO" id="GO:0005615">
    <property type="term" value="C:extracellular space"/>
    <property type="evidence" value="ECO:0007669"/>
    <property type="project" value="InterPro"/>
</dbReference>
<keyword evidence="3" id="KW-0722">Serine protease inhibitor</keyword>
<accession>A0AAD1TBS3</accession>
<evidence type="ECO:0000256" key="2">
    <source>
        <dbReference type="ARBA" id="ARBA00022690"/>
    </source>
</evidence>
<dbReference type="EMBL" id="OW240922">
    <property type="protein sequence ID" value="CAH2323285.1"/>
    <property type="molecule type" value="Genomic_DNA"/>
</dbReference>
<dbReference type="GO" id="GO:0004867">
    <property type="term" value="F:serine-type endopeptidase inhibitor activity"/>
    <property type="evidence" value="ECO:0007669"/>
    <property type="project" value="UniProtKB-KW"/>
</dbReference>